<dbReference type="Proteomes" id="UP001497744">
    <property type="component" value="Unassembled WGS sequence"/>
</dbReference>
<dbReference type="EMBL" id="BPLF01000005">
    <property type="protein sequence ID" value="GIX65733.1"/>
    <property type="molecule type" value="Genomic_DNA"/>
</dbReference>
<sequence length="192" mass="20790">MSPLTSACSPDPSRSRSLNPRRSCVPLPDRRPVAKAVHVQLPVWSAPNGVLEVAPQAGPLDTAKQRRVKLPHRSGAAKQETPQRAVWLLYELPVRHARRGALYQCQAADVDLGPASGVTHEELEVCHRNPLLDALQRHLPPTRADSVAADATAEEMVVPVHLVHGSGGRRGEGPGALSREQVGGESQFFQRL</sequence>
<protein>
    <submittedName>
        <fullName evidence="2">ShlB/FhaC/HecB family hemolysin secretion/activation protein</fullName>
    </submittedName>
</protein>
<feature type="compositionally biased region" description="Low complexity" evidence="1">
    <location>
        <begin position="9"/>
        <end position="23"/>
    </location>
</feature>
<evidence type="ECO:0000313" key="2">
    <source>
        <dbReference type="EMBL" id="GIX65733.1"/>
    </source>
</evidence>
<feature type="region of interest" description="Disordered" evidence="1">
    <location>
        <begin position="1"/>
        <end position="28"/>
    </location>
</feature>
<dbReference type="RefSeq" id="XP_067717802.1">
    <property type="nucleotide sequence ID" value="XM_067861701.1"/>
</dbReference>
<gene>
    <name evidence="2" type="ORF">BcabD6B2_51680</name>
</gene>
<keyword evidence="3" id="KW-1185">Reference proteome</keyword>
<evidence type="ECO:0000313" key="3">
    <source>
        <dbReference type="Proteomes" id="UP001497744"/>
    </source>
</evidence>
<evidence type="ECO:0000256" key="1">
    <source>
        <dbReference type="SAM" id="MobiDB-lite"/>
    </source>
</evidence>
<name>A0AAV4M165_BABCB</name>
<dbReference type="GeneID" id="94197214"/>
<reference evidence="2 3" key="1">
    <citation type="submission" date="2021-06" db="EMBL/GenBank/DDBJ databases">
        <title>Genome sequence of Babesia caballi.</title>
        <authorList>
            <person name="Yamagishi J."/>
            <person name="Kidaka T."/>
            <person name="Ochi A."/>
        </authorList>
    </citation>
    <scope>NUCLEOTIDE SEQUENCE [LARGE SCALE GENOMIC DNA]</scope>
    <source>
        <strain evidence="2">USDA-D6B2</strain>
    </source>
</reference>
<dbReference type="AlphaFoldDB" id="A0AAV4M165"/>
<accession>A0AAV4M165</accession>
<feature type="region of interest" description="Disordered" evidence="1">
    <location>
        <begin position="164"/>
        <end position="192"/>
    </location>
</feature>
<organism evidence="2 3">
    <name type="scientific">Babesia caballi</name>
    <dbReference type="NCBI Taxonomy" id="5871"/>
    <lineage>
        <taxon>Eukaryota</taxon>
        <taxon>Sar</taxon>
        <taxon>Alveolata</taxon>
        <taxon>Apicomplexa</taxon>
        <taxon>Aconoidasida</taxon>
        <taxon>Piroplasmida</taxon>
        <taxon>Babesiidae</taxon>
        <taxon>Babesia</taxon>
    </lineage>
</organism>
<comment type="caution">
    <text evidence="2">The sequence shown here is derived from an EMBL/GenBank/DDBJ whole genome shotgun (WGS) entry which is preliminary data.</text>
</comment>
<proteinExistence type="predicted"/>